<comment type="caution">
    <text evidence="1">The sequence shown here is derived from an EMBL/GenBank/DDBJ whole genome shotgun (WGS) entry which is preliminary data.</text>
</comment>
<dbReference type="AlphaFoldDB" id="A0AAE0NZF8"/>
<reference evidence="1" key="1">
    <citation type="journal article" date="2023" name="Mol. Phylogenet. Evol.">
        <title>Genome-scale phylogeny and comparative genomics of the fungal order Sordariales.</title>
        <authorList>
            <person name="Hensen N."/>
            <person name="Bonometti L."/>
            <person name="Westerberg I."/>
            <person name="Brannstrom I.O."/>
            <person name="Guillou S."/>
            <person name="Cros-Aarteil S."/>
            <person name="Calhoun S."/>
            <person name="Haridas S."/>
            <person name="Kuo A."/>
            <person name="Mondo S."/>
            <person name="Pangilinan J."/>
            <person name="Riley R."/>
            <person name="LaButti K."/>
            <person name="Andreopoulos B."/>
            <person name="Lipzen A."/>
            <person name="Chen C."/>
            <person name="Yan M."/>
            <person name="Daum C."/>
            <person name="Ng V."/>
            <person name="Clum A."/>
            <person name="Steindorff A."/>
            <person name="Ohm R.A."/>
            <person name="Martin F."/>
            <person name="Silar P."/>
            <person name="Natvig D.O."/>
            <person name="Lalanne C."/>
            <person name="Gautier V."/>
            <person name="Ament-Velasquez S.L."/>
            <person name="Kruys A."/>
            <person name="Hutchinson M.I."/>
            <person name="Powell A.J."/>
            <person name="Barry K."/>
            <person name="Miller A.N."/>
            <person name="Grigoriev I.V."/>
            <person name="Debuchy R."/>
            <person name="Gladieux P."/>
            <person name="Hiltunen Thoren M."/>
            <person name="Johannesson H."/>
        </authorList>
    </citation>
    <scope>NUCLEOTIDE SEQUENCE</scope>
    <source>
        <strain evidence="1">CBS 232.78</strain>
    </source>
</reference>
<gene>
    <name evidence="1" type="ORF">B0H63DRAFT_108961</name>
</gene>
<accession>A0AAE0NZF8</accession>
<name>A0AAE0NZF8_9PEZI</name>
<organism evidence="1 2">
    <name type="scientific">Podospora didyma</name>
    <dbReference type="NCBI Taxonomy" id="330526"/>
    <lineage>
        <taxon>Eukaryota</taxon>
        <taxon>Fungi</taxon>
        <taxon>Dikarya</taxon>
        <taxon>Ascomycota</taxon>
        <taxon>Pezizomycotina</taxon>
        <taxon>Sordariomycetes</taxon>
        <taxon>Sordariomycetidae</taxon>
        <taxon>Sordariales</taxon>
        <taxon>Podosporaceae</taxon>
        <taxon>Podospora</taxon>
    </lineage>
</organism>
<evidence type="ECO:0000313" key="1">
    <source>
        <dbReference type="EMBL" id="KAK3390225.1"/>
    </source>
</evidence>
<dbReference type="EMBL" id="JAULSW010000002">
    <property type="protein sequence ID" value="KAK3390225.1"/>
    <property type="molecule type" value="Genomic_DNA"/>
</dbReference>
<proteinExistence type="predicted"/>
<dbReference type="Proteomes" id="UP001285441">
    <property type="component" value="Unassembled WGS sequence"/>
</dbReference>
<evidence type="ECO:0000313" key="2">
    <source>
        <dbReference type="Proteomes" id="UP001285441"/>
    </source>
</evidence>
<protein>
    <submittedName>
        <fullName evidence="1">Uncharacterized protein</fullName>
    </submittedName>
</protein>
<keyword evidence="2" id="KW-1185">Reference proteome</keyword>
<sequence>MTCMNQTRAWASRPQQAAKPFHLEDYTPLSLKPNPAYFLDRLPPACLCLSNHANCEPAERSGSQRQRLLQVWTGWLAGCLSVCLPDAGSRRQPLCTMSWGSSQEVAAAPRHGYKTKVGALALYLMEGGRWWAGVTLVWPIASLGSLAPPTINVS</sequence>
<reference evidence="1" key="2">
    <citation type="submission" date="2023-06" db="EMBL/GenBank/DDBJ databases">
        <authorList>
            <consortium name="Lawrence Berkeley National Laboratory"/>
            <person name="Haridas S."/>
            <person name="Hensen N."/>
            <person name="Bonometti L."/>
            <person name="Westerberg I."/>
            <person name="Brannstrom I.O."/>
            <person name="Guillou S."/>
            <person name="Cros-Aarteil S."/>
            <person name="Calhoun S."/>
            <person name="Kuo A."/>
            <person name="Mondo S."/>
            <person name="Pangilinan J."/>
            <person name="Riley R."/>
            <person name="LaButti K."/>
            <person name="Andreopoulos B."/>
            <person name="Lipzen A."/>
            <person name="Chen C."/>
            <person name="Yanf M."/>
            <person name="Daum C."/>
            <person name="Ng V."/>
            <person name="Clum A."/>
            <person name="Steindorff A."/>
            <person name="Ohm R."/>
            <person name="Martin F."/>
            <person name="Silar P."/>
            <person name="Natvig D."/>
            <person name="Lalanne C."/>
            <person name="Gautier V."/>
            <person name="Ament-velasquez S.L."/>
            <person name="Kruys A."/>
            <person name="Hutchinson M.I."/>
            <person name="Powell A.J."/>
            <person name="Barry K."/>
            <person name="Miller A.N."/>
            <person name="Grigoriev I.V."/>
            <person name="Debuchy R."/>
            <person name="Gladieux P."/>
            <person name="Thoren M.H."/>
            <person name="Johannesson H."/>
        </authorList>
    </citation>
    <scope>NUCLEOTIDE SEQUENCE</scope>
    <source>
        <strain evidence="1">CBS 232.78</strain>
    </source>
</reference>